<accession>A0AAQ3MXJ9</accession>
<organism evidence="1 2">
    <name type="scientific">Vigna mungo</name>
    <name type="common">Black gram</name>
    <name type="synonym">Phaseolus mungo</name>
    <dbReference type="NCBI Taxonomy" id="3915"/>
    <lineage>
        <taxon>Eukaryota</taxon>
        <taxon>Viridiplantae</taxon>
        <taxon>Streptophyta</taxon>
        <taxon>Embryophyta</taxon>
        <taxon>Tracheophyta</taxon>
        <taxon>Spermatophyta</taxon>
        <taxon>Magnoliopsida</taxon>
        <taxon>eudicotyledons</taxon>
        <taxon>Gunneridae</taxon>
        <taxon>Pentapetalae</taxon>
        <taxon>rosids</taxon>
        <taxon>fabids</taxon>
        <taxon>Fabales</taxon>
        <taxon>Fabaceae</taxon>
        <taxon>Papilionoideae</taxon>
        <taxon>50 kb inversion clade</taxon>
        <taxon>NPAAA clade</taxon>
        <taxon>indigoferoid/millettioid clade</taxon>
        <taxon>Phaseoleae</taxon>
        <taxon>Vigna</taxon>
    </lineage>
</organism>
<evidence type="ECO:0000313" key="2">
    <source>
        <dbReference type="Proteomes" id="UP001374535"/>
    </source>
</evidence>
<dbReference type="AlphaFoldDB" id="A0AAQ3MXJ9"/>
<sequence length="130" mass="15338">MTLQSQRCLLSISVTCWVAITSKRSFSFFFRLHSSHQLEKSLRYFFNSLKAELRDNMKVHAYEIDQNYAYKISNLKSHGEVCEKFAASVKQGVCCVNFHLHQRMKRCKYLLHQRIKFIRFPDVVGLAPCR</sequence>
<evidence type="ECO:0000313" key="1">
    <source>
        <dbReference type="EMBL" id="WVY98872.1"/>
    </source>
</evidence>
<dbReference type="Proteomes" id="UP001374535">
    <property type="component" value="Chromosome 9"/>
</dbReference>
<protein>
    <submittedName>
        <fullName evidence="1">Uncharacterized protein</fullName>
    </submittedName>
</protein>
<gene>
    <name evidence="1" type="ORF">V8G54_031023</name>
</gene>
<reference evidence="1 2" key="1">
    <citation type="journal article" date="2023" name="Life. Sci Alliance">
        <title>Evolutionary insights into 3D genome organization and epigenetic landscape of Vigna mungo.</title>
        <authorList>
            <person name="Junaid A."/>
            <person name="Singh B."/>
            <person name="Bhatia S."/>
        </authorList>
    </citation>
    <scope>NUCLEOTIDE SEQUENCE [LARGE SCALE GENOMIC DNA]</scope>
    <source>
        <strain evidence="1">Urdbean</strain>
    </source>
</reference>
<dbReference type="EMBL" id="CP144692">
    <property type="protein sequence ID" value="WVY98872.1"/>
    <property type="molecule type" value="Genomic_DNA"/>
</dbReference>
<name>A0AAQ3MXJ9_VIGMU</name>
<keyword evidence="2" id="KW-1185">Reference proteome</keyword>
<proteinExistence type="predicted"/>